<keyword evidence="3" id="KW-1185">Reference proteome</keyword>
<organism evidence="2 3">
    <name type="scientific">Discina gigas</name>
    <dbReference type="NCBI Taxonomy" id="1032678"/>
    <lineage>
        <taxon>Eukaryota</taxon>
        <taxon>Fungi</taxon>
        <taxon>Dikarya</taxon>
        <taxon>Ascomycota</taxon>
        <taxon>Pezizomycotina</taxon>
        <taxon>Pezizomycetes</taxon>
        <taxon>Pezizales</taxon>
        <taxon>Discinaceae</taxon>
        <taxon>Discina</taxon>
    </lineage>
</organism>
<dbReference type="Proteomes" id="UP001447188">
    <property type="component" value="Unassembled WGS sequence"/>
</dbReference>
<feature type="compositionally biased region" description="Acidic residues" evidence="1">
    <location>
        <begin position="207"/>
        <end position="222"/>
    </location>
</feature>
<proteinExistence type="predicted"/>
<evidence type="ECO:0000256" key="1">
    <source>
        <dbReference type="SAM" id="MobiDB-lite"/>
    </source>
</evidence>
<feature type="compositionally biased region" description="Basic and acidic residues" evidence="1">
    <location>
        <begin position="170"/>
        <end position="206"/>
    </location>
</feature>
<feature type="compositionally biased region" description="Basic and acidic residues" evidence="1">
    <location>
        <begin position="21"/>
        <end position="33"/>
    </location>
</feature>
<dbReference type="EMBL" id="JBBBZM010000283">
    <property type="protein sequence ID" value="KAL0631193.1"/>
    <property type="molecule type" value="Genomic_DNA"/>
</dbReference>
<name>A0ABR3G5V3_9PEZI</name>
<evidence type="ECO:0000313" key="3">
    <source>
        <dbReference type="Proteomes" id="UP001447188"/>
    </source>
</evidence>
<gene>
    <name evidence="2" type="ORF">Q9L58_009945</name>
</gene>
<sequence>MQLCLKKQSAPASPIAKGKKRSTEAEVGPERGRGIRPDEILSLEAQIILAMGRAGKAWSALRFEISTICVGEDMTGRKACGAKKWAALEGLADAQMVERFDDFWGDGGGSVATGRDVERICLRVAITDPDTIAALFLGQSHAVTPDMTGCQWALSKTGRTPIGKSRGKGKVLEKGNGKSAEKGKVKAVEKGREGGEKRKTVSKPEQDDSDEEVDEADDDKLM</sequence>
<evidence type="ECO:0000313" key="2">
    <source>
        <dbReference type="EMBL" id="KAL0631193.1"/>
    </source>
</evidence>
<reference evidence="2 3" key="1">
    <citation type="submission" date="2024-02" db="EMBL/GenBank/DDBJ databases">
        <title>Discinaceae phylogenomics.</title>
        <authorList>
            <person name="Dirks A.C."/>
            <person name="James T.Y."/>
        </authorList>
    </citation>
    <scope>NUCLEOTIDE SEQUENCE [LARGE SCALE GENOMIC DNA]</scope>
    <source>
        <strain evidence="2 3">ACD0624</strain>
    </source>
</reference>
<accession>A0ABR3G5V3</accession>
<protein>
    <submittedName>
        <fullName evidence="2">Uncharacterized protein</fullName>
    </submittedName>
</protein>
<feature type="region of interest" description="Disordered" evidence="1">
    <location>
        <begin position="157"/>
        <end position="222"/>
    </location>
</feature>
<feature type="region of interest" description="Disordered" evidence="1">
    <location>
        <begin position="1"/>
        <end position="33"/>
    </location>
</feature>
<comment type="caution">
    <text evidence="2">The sequence shown here is derived from an EMBL/GenBank/DDBJ whole genome shotgun (WGS) entry which is preliminary data.</text>
</comment>